<evidence type="ECO:0000259" key="2">
    <source>
        <dbReference type="Pfam" id="PF16400"/>
    </source>
</evidence>
<organism evidence="3 4">
    <name type="scientific">Sphingobacterium hungaricum</name>
    <dbReference type="NCBI Taxonomy" id="2082723"/>
    <lineage>
        <taxon>Bacteria</taxon>
        <taxon>Pseudomonadati</taxon>
        <taxon>Bacteroidota</taxon>
        <taxon>Sphingobacteriia</taxon>
        <taxon>Sphingobacteriales</taxon>
        <taxon>Sphingobacteriaceae</taxon>
        <taxon>Sphingobacterium</taxon>
    </lineage>
</organism>
<evidence type="ECO:0000313" key="3">
    <source>
        <dbReference type="EMBL" id="MBE8712269.1"/>
    </source>
</evidence>
<dbReference type="RefSeq" id="WP_196934610.1">
    <property type="nucleotide sequence ID" value="NZ_MU158698.1"/>
</dbReference>
<protein>
    <recommendedName>
        <fullName evidence="2">DUF5008 domain-containing protein</fullName>
    </recommendedName>
</protein>
<dbReference type="InterPro" id="IPR032175">
    <property type="entry name" value="DUF5008"/>
</dbReference>
<reference evidence="3" key="1">
    <citation type="submission" date="2018-02" db="EMBL/GenBank/DDBJ databases">
        <authorList>
            <person name="Vasarhelyi B.M."/>
            <person name="Deshmukh S."/>
            <person name="Balint B."/>
            <person name="Kukolya J."/>
        </authorList>
    </citation>
    <scope>NUCLEOTIDE SEQUENCE</scope>
    <source>
        <strain evidence="3">KB22</strain>
    </source>
</reference>
<keyword evidence="1" id="KW-0732">Signal</keyword>
<accession>A0A928UW89</accession>
<feature type="signal peptide" evidence="1">
    <location>
        <begin position="1"/>
        <end position="25"/>
    </location>
</feature>
<dbReference type="InterPro" id="IPR013783">
    <property type="entry name" value="Ig-like_fold"/>
</dbReference>
<dbReference type="EMBL" id="PRDK01000001">
    <property type="protein sequence ID" value="MBE8712269.1"/>
    <property type="molecule type" value="Genomic_DNA"/>
</dbReference>
<dbReference type="InterPro" id="IPR014756">
    <property type="entry name" value="Ig_E-set"/>
</dbReference>
<dbReference type="Pfam" id="PF16400">
    <property type="entry name" value="DUF5008"/>
    <property type="match status" value="1"/>
</dbReference>
<evidence type="ECO:0000313" key="4">
    <source>
        <dbReference type="Proteomes" id="UP000616201"/>
    </source>
</evidence>
<dbReference type="Proteomes" id="UP000616201">
    <property type="component" value="Unassembled WGS sequence"/>
</dbReference>
<name>A0A928UW89_9SPHI</name>
<dbReference type="InterPro" id="IPR013431">
    <property type="entry name" value="Delta_60_rpt"/>
</dbReference>
<dbReference type="Pfam" id="PF17164">
    <property type="entry name" value="DUF5122"/>
    <property type="match status" value="4"/>
</dbReference>
<dbReference type="AlphaFoldDB" id="A0A928UW89"/>
<gene>
    <name evidence="3" type="ORF">C4F49_01065</name>
</gene>
<comment type="caution">
    <text evidence="3">The sequence shown here is derived from an EMBL/GenBank/DDBJ whole genome shotgun (WGS) entry which is preliminary data.</text>
</comment>
<sequence>MKNRIYPIILGFCSLLLVWSCNKEAEFFSEPYPEPKNPLGIIIDRSQIANPATGGPGTVVTIKVAGLQEFQDKAVFQFNGQKAEIVSITATEVQVKVPAFASTGPTAIIVDDIIVYGPEFMVEGIVKVDPTWTAIMGANNSVHNHLVTTDGKIIYVGAFNNYNNKGLVKPTNRLVRTFTDGTYDVSWRTGEGSTGTIYKILQINDRYYISGAFGGYDKKRENISNLTRLNLNGELDTLGVKPWRRPNQSDTTKYVPFFNGGFNNTIQNIYESNGKIIVSGFDIRYYVKRDYLKPNARETRDTTILDSTEIRHLARLNLDGSLDKTYRFTAGGQPFAGANGYVKSMKHESGSLKEKIVVFGSFTRFDEKSTGYIARINADGTIDNTFNSNGNGADFNIDEVTFNPVTNKYMVTGEFKSFNGTTVNRVCMLNADGSLDASFQAKTFLNGFPRYAKQLNDGKIVISGSFGSYAGIVRNGFMIVDAKGDLIPELNTTGQFSGSLSNVVETTSEDGKRALLLMGSFWMFDSEPVNNITRIILE</sequence>
<proteinExistence type="predicted"/>
<feature type="domain" description="DUF5008" evidence="2">
    <location>
        <begin position="17"/>
        <end position="118"/>
    </location>
</feature>
<dbReference type="Gene3D" id="2.80.10.50">
    <property type="match status" value="2"/>
</dbReference>
<keyword evidence="4" id="KW-1185">Reference proteome</keyword>
<dbReference type="Gene3D" id="2.60.40.10">
    <property type="entry name" value="Immunoglobulins"/>
    <property type="match status" value="1"/>
</dbReference>
<dbReference type="SUPFAM" id="SSF81296">
    <property type="entry name" value="E set domains"/>
    <property type="match status" value="1"/>
</dbReference>
<feature type="chain" id="PRO_5037596267" description="DUF5008 domain-containing protein" evidence="1">
    <location>
        <begin position="26"/>
        <end position="538"/>
    </location>
</feature>
<evidence type="ECO:0000256" key="1">
    <source>
        <dbReference type="SAM" id="SignalP"/>
    </source>
</evidence>